<accession>A0A1H0MEC9</accession>
<sequence length="48" mass="5385">MFGAHFLYLFLMWGVALVAVGAVLYVAVRLAVLHALKSHTRWVESGQR</sequence>
<feature type="transmembrane region" description="Helical" evidence="1">
    <location>
        <begin position="6"/>
        <end position="28"/>
    </location>
</feature>
<dbReference type="Proteomes" id="UP000186456">
    <property type="component" value="Unassembled WGS sequence"/>
</dbReference>
<keyword evidence="1" id="KW-0472">Membrane</keyword>
<gene>
    <name evidence="2" type="ORF">SAMN04487788_0907</name>
</gene>
<organism evidence="2 3">
    <name type="scientific">Microbacterium testaceum (strain StLB037)</name>
    <dbReference type="NCBI Taxonomy" id="979556"/>
    <lineage>
        <taxon>Bacteria</taxon>
        <taxon>Bacillati</taxon>
        <taxon>Actinomycetota</taxon>
        <taxon>Actinomycetes</taxon>
        <taxon>Micrococcales</taxon>
        <taxon>Microbacteriaceae</taxon>
        <taxon>Microbacterium</taxon>
    </lineage>
</organism>
<keyword evidence="1" id="KW-0812">Transmembrane</keyword>
<evidence type="ECO:0000256" key="1">
    <source>
        <dbReference type="SAM" id="Phobius"/>
    </source>
</evidence>
<dbReference type="AlphaFoldDB" id="A0A1H0MEC9"/>
<name>A0A1H0MEC9_MICTS</name>
<dbReference type="RefSeq" id="WP_156371588.1">
    <property type="nucleotide sequence ID" value="NZ_FNJN01000002.1"/>
</dbReference>
<protein>
    <submittedName>
        <fullName evidence="2">Uncharacterized protein</fullName>
    </submittedName>
</protein>
<reference evidence="2 3" key="1">
    <citation type="submission" date="2016-10" db="EMBL/GenBank/DDBJ databases">
        <authorList>
            <person name="de Groot N.N."/>
        </authorList>
    </citation>
    <scope>NUCLEOTIDE SEQUENCE [LARGE SCALE GENOMIC DNA]</scope>
    <source>
        <strain evidence="2 3">StLB037</strain>
    </source>
</reference>
<keyword evidence="1" id="KW-1133">Transmembrane helix</keyword>
<proteinExistence type="predicted"/>
<evidence type="ECO:0000313" key="3">
    <source>
        <dbReference type="Proteomes" id="UP000186456"/>
    </source>
</evidence>
<evidence type="ECO:0000313" key="2">
    <source>
        <dbReference type="EMBL" id="SDO78799.1"/>
    </source>
</evidence>
<dbReference type="EMBL" id="FNJN01000002">
    <property type="protein sequence ID" value="SDO78799.1"/>
    <property type="molecule type" value="Genomic_DNA"/>
</dbReference>